<dbReference type="AlphaFoldDB" id="A0A830EV90"/>
<feature type="domain" description="HTH tetR-type" evidence="6">
    <location>
        <begin position="12"/>
        <end position="72"/>
    </location>
</feature>
<evidence type="ECO:0000256" key="3">
    <source>
        <dbReference type="ARBA" id="ARBA00023125"/>
    </source>
</evidence>
<evidence type="ECO:0000259" key="6">
    <source>
        <dbReference type="PROSITE" id="PS50977"/>
    </source>
</evidence>
<evidence type="ECO:0000256" key="5">
    <source>
        <dbReference type="PROSITE-ProRule" id="PRU00335"/>
    </source>
</evidence>
<evidence type="ECO:0000313" key="8">
    <source>
        <dbReference type="Proteomes" id="UP000614221"/>
    </source>
</evidence>
<comment type="caution">
    <text evidence="7">The sequence shown here is derived from an EMBL/GenBank/DDBJ whole genome shotgun (WGS) entry which is preliminary data.</text>
</comment>
<protein>
    <recommendedName>
        <fullName evidence="6">HTH tetR-type domain-containing protein</fullName>
    </recommendedName>
</protein>
<feature type="DNA-binding region" description="H-T-H motif" evidence="5">
    <location>
        <begin position="35"/>
        <end position="54"/>
    </location>
</feature>
<dbReference type="PANTHER" id="PTHR47506">
    <property type="entry name" value="TRANSCRIPTIONAL REGULATORY PROTEIN"/>
    <property type="match status" value="1"/>
</dbReference>
<accession>A0A830EV90</accession>
<evidence type="ECO:0000256" key="2">
    <source>
        <dbReference type="ARBA" id="ARBA00023015"/>
    </source>
</evidence>
<keyword evidence="2" id="KW-0805">Transcription regulation</keyword>
<proteinExistence type="predicted"/>
<reference evidence="7" key="2">
    <citation type="submission" date="2020-09" db="EMBL/GenBank/DDBJ databases">
        <authorList>
            <person name="Sun Q."/>
            <person name="Ohkuma M."/>
        </authorList>
    </citation>
    <scope>NUCLEOTIDE SEQUENCE</scope>
    <source>
        <strain evidence="7">JCM 19018</strain>
    </source>
</reference>
<evidence type="ECO:0000256" key="1">
    <source>
        <dbReference type="ARBA" id="ARBA00022491"/>
    </source>
</evidence>
<name>A0A830EV90_9EURY</name>
<gene>
    <name evidence="7" type="ORF">GCM10009067_34130</name>
</gene>
<dbReference type="PROSITE" id="PS50977">
    <property type="entry name" value="HTH_TETR_2"/>
    <property type="match status" value="1"/>
</dbReference>
<keyword evidence="1" id="KW-0678">Repressor</keyword>
<dbReference type="RefSeq" id="WP_049909321.1">
    <property type="nucleotide sequence ID" value="NZ_BMPD01000007.1"/>
</dbReference>
<evidence type="ECO:0000313" key="7">
    <source>
        <dbReference type="EMBL" id="GGK79018.1"/>
    </source>
</evidence>
<dbReference type="SUPFAM" id="SSF46689">
    <property type="entry name" value="Homeodomain-like"/>
    <property type="match status" value="1"/>
</dbReference>
<dbReference type="OrthoDB" id="135877at2157"/>
<dbReference type="SUPFAM" id="SSF48498">
    <property type="entry name" value="Tetracyclin repressor-like, C-terminal domain"/>
    <property type="match status" value="1"/>
</dbReference>
<dbReference type="Pfam" id="PF00440">
    <property type="entry name" value="TetR_N"/>
    <property type="match status" value="1"/>
</dbReference>
<sequence>MSDSVPFTGDPADTHEAIMHGTFFALKEYGYAELSIQRISNELNLSKSTLYHHFSGKEDLLLSFFDFLLDHLEQFYESGSINEPQKAISDIIDALLNENITPKKRSAEGEVLAMYVELRSQAIRDAKYRERIAKADQRFIGQVATIINTGIDQGVFQAVEPEETAEFLLAVLHGILIQGTTRESVPYQQLHQNLTEYLQAELFVE</sequence>
<dbReference type="PANTHER" id="PTHR47506:SF3">
    <property type="entry name" value="HTH-TYPE TRANSCRIPTIONAL REGULATOR LMRA"/>
    <property type="match status" value="1"/>
</dbReference>
<reference evidence="7" key="1">
    <citation type="journal article" date="2014" name="Int. J. Syst. Evol. Microbiol.">
        <title>Complete genome sequence of Corynebacterium casei LMG S-19264T (=DSM 44701T), isolated from a smear-ripened cheese.</title>
        <authorList>
            <consortium name="US DOE Joint Genome Institute (JGI-PGF)"/>
            <person name="Walter F."/>
            <person name="Albersmeier A."/>
            <person name="Kalinowski J."/>
            <person name="Ruckert C."/>
        </authorList>
    </citation>
    <scope>NUCLEOTIDE SEQUENCE</scope>
    <source>
        <strain evidence="7">JCM 19018</strain>
    </source>
</reference>
<dbReference type="InterPro" id="IPR009057">
    <property type="entry name" value="Homeodomain-like_sf"/>
</dbReference>
<dbReference type="Proteomes" id="UP000614221">
    <property type="component" value="Unassembled WGS sequence"/>
</dbReference>
<dbReference type="GO" id="GO:0003677">
    <property type="term" value="F:DNA binding"/>
    <property type="evidence" value="ECO:0007669"/>
    <property type="project" value="UniProtKB-UniRule"/>
</dbReference>
<keyword evidence="4" id="KW-0804">Transcription</keyword>
<dbReference type="EMBL" id="BMPD01000007">
    <property type="protein sequence ID" value="GGK79018.1"/>
    <property type="molecule type" value="Genomic_DNA"/>
</dbReference>
<dbReference type="InterPro" id="IPR036271">
    <property type="entry name" value="Tet_transcr_reg_TetR-rel_C_sf"/>
</dbReference>
<keyword evidence="3 5" id="KW-0238">DNA-binding</keyword>
<evidence type="ECO:0000256" key="4">
    <source>
        <dbReference type="ARBA" id="ARBA00023163"/>
    </source>
</evidence>
<organism evidence="7 8">
    <name type="scientific">Haloarcula sebkhae</name>
    <dbReference type="NCBI Taxonomy" id="932660"/>
    <lineage>
        <taxon>Archaea</taxon>
        <taxon>Methanobacteriati</taxon>
        <taxon>Methanobacteriota</taxon>
        <taxon>Stenosarchaea group</taxon>
        <taxon>Halobacteria</taxon>
        <taxon>Halobacteriales</taxon>
        <taxon>Haloarculaceae</taxon>
        <taxon>Haloarcula</taxon>
    </lineage>
</organism>
<dbReference type="PRINTS" id="PR00455">
    <property type="entry name" value="HTHTETR"/>
</dbReference>
<dbReference type="Gene3D" id="1.10.357.10">
    <property type="entry name" value="Tetracycline Repressor, domain 2"/>
    <property type="match status" value="1"/>
</dbReference>
<dbReference type="InterPro" id="IPR039538">
    <property type="entry name" value="BetI_C"/>
</dbReference>
<dbReference type="Pfam" id="PF13977">
    <property type="entry name" value="TetR_C_6"/>
    <property type="match status" value="1"/>
</dbReference>
<dbReference type="InterPro" id="IPR001647">
    <property type="entry name" value="HTH_TetR"/>
</dbReference>